<organism evidence="6 7">
    <name type="scientific">Dipteronia sinensis</name>
    <dbReference type="NCBI Taxonomy" id="43782"/>
    <lineage>
        <taxon>Eukaryota</taxon>
        <taxon>Viridiplantae</taxon>
        <taxon>Streptophyta</taxon>
        <taxon>Embryophyta</taxon>
        <taxon>Tracheophyta</taxon>
        <taxon>Spermatophyta</taxon>
        <taxon>Magnoliopsida</taxon>
        <taxon>eudicotyledons</taxon>
        <taxon>Gunneridae</taxon>
        <taxon>Pentapetalae</taxon>
        <taxon>rosids</taxon>
        <taxon>malvids</taxon>
        <taxon>Sapindales</taxon>
        <taxon>Sapindaceae</taxon>
        <taxon>Hippocastanoideae</taxon>
        <taxon>Acereae</taxon>
        <taxon>Dipteronia</taxon>
    </lineage>
</organism>
<dbReference type="GO" id="GO:0030688">
    <property type="term" value="C:preribosome, small subunit precursor"/>
    <property type="evidence" value="ECO:0007669"/>
    <property type="project" value="InterPro"/>
</dbReference>
<sequence>MKNIDGPSLITRLASCNKSVRDKTVDILLTKWLPTQTQIDNDDMKKLWKGLFYCVWHSDKVTIQAALIDRISSVLPSLHLPLSFHYLSVFLLTIRREWTGIDALRLDKFYLLIRRFLHYSFVVLRKCCWDLEVLKKLMGVLIDNSLLADDKFQGNGVSYHIVSIFVDELRPFLPLKREVLEELFVPFVSVLGKVKDKVLVGKIKNCVFDVLSMRGSRLLEVKKSGEDEDSGDDVVVLGTIGLVMGFSTKFFEMGSSEECTQGNRKVLFRLHEDFLKLEKDLASSGVVVSIPEVSVVVDDDDDEVPTLVPIVNEMEVDTAGEGVSEGSAKKVLKKCKKSDKEEKVKKPKKKKKKNAESSSINTEEENVVSANGDSSAEEQNSVSNSVSFNEFVISNLQMQFEKVAAEVGMDGTVESSCGLQNGGAVNGTIHKKRKRAKGGSNGQQSQTLESNNQSDAEGLTAKSVEKSEKKVRFSMKSNLVWKPQSPLPPQSLRIPPSVTPRGSALKKGVAPGPVREMPIAIRKAKQRSKSPKKARKVIKVKNPALKSVKKLKSLST</sequence>
<dbReference type="InterPro" id="IPR010301">
    <property type="entry name" value="RRP1"/>
</dbReference>
<feature type="region of interest" description="Disordered" evidence="5">
    <location>
        <begin position="481"/>
        <end position="556"/>
    </location>
</feature>
<dbReference type="GO" id="GO:0006364">
    <property type="term" value="P:rRNA processing"/>
    <property type="evidence" value="ECO:0007669"/>
    <property type="project" value="UniProtKB-KW"/>
</dbReference>
<feature type="region of interest" description="Disordered" evidence="5">
    <location>
        <begin position="342"/>
        <end position="383"/>
    </location>
</feature>
<evidence type="ECO:0000256" key="3">
    <source>
        <dbReference type="ARBA" id="ARBA00022552"/>
    </source>
</evidence>
<feature type="region of interest" description="Disordered" evidence="5">
    <location>
        <begin position="414"/>
        <end position="469"/>
    </location>
</feature>
<evidence type="ECO:0000256" key="4">
    <source>
        <dbReference type="ARBA" id="ARBA00023242"/>
    </source>
</evidence>
<feature type="compositionally biased region" description="Polar residues" evidence="5">
    <location>
        <begin position="442"/>
        <end position="455"/>
    </location>
</feature>
<reference evidence="6" key="1">
    <citation type="journal article" date="2023" name="Plant J.">
        <title>Genome sequences and population genomics provide insights into the demographic history, inbreeding, and mutation load of two 'living fossil' tree species of Dipteronia.</title>
        <authorList>
            <person name="Feng Y."/>
            <person name="Comes H.P."/>
            <person name="Chen J."/>
            <person name="Zhu S."/>
            <person name="Lu R."/>
            <person name="Zhang X."/>
            <person name="Li P."/>
            <person name="Qiu J."/>
            <person name="Olsen K.M."/>
            <person name="Qiu Y."/>
        </authorList>
    </citation>
    <scope>NUCLEOTIDE SEQUENCE</scope>
    <source>
        <strain evidence="6">NBL</strain>
    </source>
</reference>
<evidence type="ECO:0000313" key="6">
    <source>
        <dbReference type="EMBL" id="KAK3199029.1"/>
    </source>
</evidence>
<keyword evidence="7" id="KW-1185">Reference proteome</keyword>
<comment type="similarity">
    <text evidence="2">Belongs to the RRP1 family.</text>
</comment>
<dbReference type="PANTHER" id="PTHR13026">
    <property type="entry name" value="NNP-1 PROTEIN NOVEL NUCLEAR PROTEIN 1 NOP52"/>
    <property type="match status" value="1"/>
</dbReference>
<accession>A0AAE0E027</accession>
<evidence type="ECO:0000256" key="1">
    <source>
        <dbReference type="ARBA" id="ARBA00004123"/>
    </source>
</evidence>
<evidence type="ECO:0000256" key="5">
    <source>
        <dbReference type="SAM" id="MobiDB-lite"/>
    </source>
</evidence>
<dbReference type="Pfam" id="PF05997">
    <property type="entry name" value="Nop52"/>
    <property type="match status" value="1"/>
</dbReference>
<gene>
    <name evidence="6" type="ORF">Dsin_022444</name>
</gene>
<keyword evidence="3" id="KW-0698">rRNA processing</keyword>
<protein>
    <recommendedName>
        <fullName evidence="8">Ribosomal RNA processing 1</fullName>
    </recommendedName>
</protein>
<keyword evidence="4" id="KW-0539">Nucleus</keyword>
<dbReference type="EMBL" id="JANJYJ010000007">
    <property type="protein sequence ID" value="KAK3199029.1"/>
    <property type="molecule type" value="Genomic_DNA"/>
</dbReference>
<dbReference type="Proteomes" id="UP001281410">
    <property type="component" value="Unassembled WGS sequence"/>
</dbReference>
<name>A0AAE0E027_9ROSI</name>
<proteinExistence type="inferred from homology"/>
<evidence type="ECO:0008006" key="8">
    <source>
        <dbReference type="Google" id="ProtNLM"/>
    </source>
</evidence>
<comment type="caution">
    <text evidence="6">The sequence shown here is derived from an EMBL/GenBank/DDBJ whole genome shotgun (WGS) entry which is preliminary data.</text>
</comment>
<evidence type="ECO:0000313" key="7">
    <source>
        <dbReference type="Proteomes" id="UP001281410"/>
    </source>
</evidence>
<comment type="subcellular location">
    <subcellularLocation>
        <location evidence="1">Nucleus</location>
    </subcellularLocation>
</comment>
<dbReference type="GO" id="GO:0005634">
    <property type="term" value="C:nucleus"/>
    <property type="evidence" value="ECO:0007669"/>
    <property type="project" value="UniProtKB-SubCell"/>
</dbReference>
<dbReference type="AlphaFoldDB" id="A0AAE0E027"/>
<dbReference type="PANTHER" id="PTHR13026:SF0">
    <property type="entry name" value="RIBOSOMAL RNA PROCESSING 1B"/>
    <property type="match status" value="1"/>
</dbReference>
<evidence type="ECO:0000256" key="2">
    <source>
        <dbReference type="ARBA" id="ARBA00006374"/>
    </source>
</evidence>
<feature type="compositionally biased region" description="Basic residues" evidence="5">
    <location>
        <begin position="547"/>
        <end position="556"/>
    </location>
</feature>
<feature type="compositionally biased region" description="Basic residues" evidence="5">
    <location>
        <begin position="522"/>
        <end position="539"/>
    </location>
</feature>